<feature type="transmembrane region" description="Helical" evidence="4">
    <location>
        <begin position="96"/>
        <end position="118"/>
    </location>
</feature>
<evidence type="ECO:0000256" key="4">
    <source>
        <dbReference type="SAM" id="Phobius"/>
    </source>
</evidence>
<dbReference type="GO" id="GO:0016020">
    <property type="term" value="C:membrane"/>
    <property type="evidence" value="ECO:0007669"/>
    <property type="project" value="UniProtKB-SubCell"/>
</dbReference>
<organism evidence="5">
    <name type="scientific">Percolomonas cosmopolitus</name>
    <dbReference type="NCBI Taxonomy" id="63605"/>
    <lineage>
        <taxon>Eukaryota</taxon>
        <taxon>Discoba</taxon>
        <taxon>Heterolobosea</taxon>
        <taxon>Tetramitia</taxon>
        <taxon>Eutetramitia</taxon>
        <taxon>Percolomonadidae</taxon>
        <taxon>Percolomonas</taxon>
    </lineage>
</organism>
<proteinExistence type="predicted"/>
<accession>A0A7S1PGJ9</accession>
<protein>
    <submittedName>
        <fullName evidence="5">Uncharacterized protein</fullName>
    </submittedName>
</protein>
<feature type="transmembrane region" description="Helical" evidence="4">
    <location>
        <begin position="160"/>
        <end position="182"/>
    </location>
</feature>
<evidence type="ECO:0000256" key="1">
    <source>
        <dbReference type="ARBA" id="ARBA00004370"/>
    </source>
</evidence>
<dbReference type="SUPFAM" id="SSF103506">
    <property type="entry name" value="Mitochondrial carrier"/>
    <property type="match status" value="1"/>
</dbReference>
<feature type="transmembrane region" description="Helical" evidence="4">
    <location>
        <begin position="256"/>
        <end position="273"/>
    </location>
</feature>
<evidence type="ECO:0000256" key="2">
    <source>
        <dbReference type="ARBA" id="ARBA00022692"/>
    </source>
</evidence>
<name>A0A7S1PGJ9_9EUKA</name>
<dbReference type="InterPro" id="IPR023395">
    <property type="entry name" value="MCP_dom_sf"/>
</dbReference>
<feature type="transmembrane region" description="Helical" evidence="4">
    <location>
        <begin position="194"/>
        <end position="211"/>
    </location>
</feature>
<evidence type="ECO:0000313" key="5">
    <source>
        <dbReference type="EMBL" id="CAD9080614.1"/>
    </source>
</evidence>
<dbReference type="EMBL" id="HBGD01004621">
    <property type="protein sequence ID" value="CAD9080614.1"/>
    <property type="molecule type" value="Transcribed_RNA"/>
</dbReference>
<reference evidence="5" key="1">
    <citation type="submission" date="2021-01" db="EMBL/GenBank/DDBJ databases">
        <authorList>
            <person name="Corre E."/>
            <person name="Pelletier E."/>
            <person name="Niang G."/>
            <person name="Scheremetjew M."/>
            <person name="Finn R."/>
            <person name="Kale V."/>
            <person name="Holt S."/>
            <person name="Cochrane G."/>
            <person name="Meng A."/>
            <person name="Brown T."/>
            <person name="Cohen L."/>
        </authorList>
    </citation>
    <scope>NUCLEOTIDE SEQUENCE</scope>
    <source>
        <strain evidence="5">WS</strain>
    </source>
</reference>
<comment type="subcellular location">
    <subcellularLocation>
        <location evidence="1">Membrane</location>
    </subcellularLocation>
</comment>
<keyword evidence="2 4" id="KW-0812">Transmembrane</keyword>
<evidence type="ECO:0000256" key="3">
    <source>
        <dbReference type="ARBA" id="ARBA00023136"/>
    </source>
</evidence>
<dbReference type="AlphaFoldDB" id="A0A7S1PGJ9"/>
<sequence>MKKHLSLVIGATVESLIVTNLLKKKLSSQQQPHFKLHQHENSSSLISKILNQFLNWEELKLNFVLVFAHIFWRWLKFHLFRYCRENFISVASSHSLYAFFCTVFIISFMETACVRYWMEYYLLLKRMRLRSDTTRSTAGTLTAGNRKLRRTGRIWSTLEFFVASILIFTVKQMVFNVIFFFLILNLQPDGKEHWVAQFVLGSVAASIGSFANNPLDVYWLRYNEYHLGDAGPGHHTKSWMRALTREELFLGYGWKLLRIGLGNGIMALSFLLGED</sequence>
<keyword evidence="3 4" id="KW-0472">Membrane</keyword>
<gene>
    <name evidence="5" type="ORF">PCOS0759_LOCUS3854</name>
</gene>
<keyword evidence="4" id="KW-1133">Transmembrane helix</keyword>